<dbReference type="EMBL" id="LJSX01000033">
    <property type="protein sequence ID" value="KPQ09187.1"/>
    <property type="molecule type" value="Genomic_DNA"/>
</dbReference>
<dbReference type="AlphaFoldDB" id="A0A0P7Y4M7"/>
<feature type="compositionally biased region" description="Low complexity" evidence="1">
    <location>
        <begin position="129"/>
        <end position="138"/>
    </location>
</feature>
<accession>A0A0P7Y4M7</accession>
<gene>
    <name evidence="2" type="ORF">HLUCCO17_16025</name>
</gene>
<comment type="caution">
    <text evidence="2">The sequence shown here is derived from an EMBL/GenBank/DDBJ whole genome shotgun (WGS) entry which is preliminary data.</text>
</comment>
<sequence>MPGGRCLIPSRPGIMHHVEDYATMTSGPSRHTRPDRPRQSGRICHAAAALACALVLGGCAGDLNPVRDVFVATGVGEAEREAPEFIAGTRPGEFAYAPIRSIDRVTNEPRTEEELVEMEDDLRRLQESQAARAAQTRRMTLLPDPEPVIVEPLPDFDPAIEPARP</sequence>
<organism evidence="2 3">
    <name type="scientific">Saliniramus fredricksonii</name>
    <dbReference type="NCBI Taxonomy" id="1653334"/>
    <lineage>
        <taxon>Bacteria</taxon>
        <taxon>Pseudomonadati</taxon>
        <taxon>Pseudomonadota</taxon>
        <taxon>Alphaproteobacteria</taxon>
        <taxon>Hyphomicrobiales</taxon>
        <taxon>Salinarimonadaceae</taxon>
        <taxon>Saliniramus</taxon>
    </lineage>
</organism>
<feature type="region of interest" description="Disordered" evidence="1">
    <location>
        <begin position="129"/>
        <end position="165"/>
    </location>
</feature>
<protein>
    <recommendedName>
        <fullName evidence="4">DUF3035 domain-containing protein</fullName>
    </recommendedName>
</protein>
<reference evidence="2 3" key="1">
    <citation type="submission" date="2015-09" db="EMBL/GenBank/DDBJ databases">
        <title>Identification and resolution of microdiversity through metagenomic sequencing of parallel consortia.</title>
        <authorList>
            <person name="Nelson W.C."/>
            <person name="Romine M.F."/>
            <person name="Lindemann S.R."/>
        </authorList>
    </citation>
    <scope>NUCLEOTIDE SEQUENCE [LARGE SCALE GENOMIC DNA]</scope>
    <source>
        <strain evidence="2">HL-109</strain>
    </source>
</reference>
<dbReference type="Proteomes" id="UP000050497">
    <property type="component" value="Unassembled WGS sequence"/>
</dbReference>
<evidence type="ECO:0008006" key="4">
    <source>
        <dbReference type="Google" id="ProtNLM"/>
    </source>
</evidence>
<proteinExistence type="predicted"/>
<name>A0A0P7Y4M7_9HYPH</name>
<evidence type="ECO:0000313" key="2">
    <source>
        <dbReference type="EMBL" id="KPQ09187.1"/>
    </source>
</evidence>
<evidence type="ECO:0000256" key="1">
    <source>
        <dbReference type="SAM" id="MobiDB-lite"/>
    </source>
</evidence>
<evidence type="ECO:0000313" key="3">
    <source>
        <dbReference type="Proteomes" id="UP000050497"/>
    </source>
</evidence>